<comment type="caution">
    <text evidence="1">The sequence shown here is derived from an EMBL/GenBank/DDBJ whole genome shotgun (WGS) entry which is preliminary data.</text>
</comment>
<sequence>MEAARGVTPLHRGNLTDSENEDEFSDFEDEGGTEVLEPEDRDDAQRVLDKLFEKALAEEYDDDQLGELEEKIRNTRQ</sequence>
<name>A0ACC0VSJ8_9STRA</name>
<dbReference type="EMBL" id="CM047586">
    <property type="protein sequence ID" value="KAI9909257.1"/>
    <property type="molecule type" value="Genomic_DNA"/>
</dbReference>
<proteinExistence type="predicted"/>
<evidence type="ECO:0000313" key="1">
    <source>
        <dbReference type="EMBL" id="KAI9909257.1"/>
    </source>
</evidence>
<protein>
    <submittedName>
        <fullName evidence="1">Uncharacterized protein</fullName>
    </submittedName>
</protein>
<accession>A0ACC0VSJ8</accession>
<organism evidence="1 2">
    <name type="scientific">Peronosclerospora sorghi</name>
    <dbReference type="NCBI Taxonomy" id="230839"/>
    <lineage>
        <taxon>Eukaryota</taxon>
        <taxon>Sar</taxon>
        <taxon>Stramenopiles</taxon>
        <taxon>Oomycota</taxon>
        <taxon>Peronosporomycetes</taxon>
        <taxon>Peronosporales</taxon>
        <taxon>Peronosporaceae</taxon>
        <taxon>Peronosclerospora</taxon>
    </lineage>
</organism>
<reference evidence="1 2" key="1">
    <citation type="journal article" date="2022" name="bioRxiv">
        <title>The genome of the oomycete Peronosclerospora sorghi, a cosmopolitan pathogen of maize and sorghum, is inflated with dispersed pseudogenes.</title>
        <authorList>
            <person name="Fletcher K."/>
            <person name="Martin F."/>
            <person name="Isakeit T."/>
            <person name="Cavanaugh K."/>
            <person name="Magill C."/>
            <person name="Michelmore R."/>
        </authorList>
    </citation>
    <scope>NUCLEOTIDE SEQUENCE [LARGE SCALE GENOMIC DNA]</scope>
    <source>
        <strain evidence="1">P6</strain>
    </source>
</reference>
<keyword evidence="2" id="KW-1185">Reference proteome</keyword>
<dbReference type="Proteomes" id="UP001163321">
    <property type="component" value="Chromosome 7"/>
</dbReference>
<gene>
    <name evidence="1" type="ORF">PsorP6_015114</name>
</gene>
<evidence type="ECO:0000313" key="2">
    <source>
        <dbReference type="Proteomes" id="UP001163321"/>
    </source>
</evidence>